<feature type="transmembrane region" description="Helical" evidence="1">
    <location>
        <begin position="7"/>
        <end position="24"/>
    </location>
</feature>
<dbReference type="OrthoDB" id="29100at2157"/>
<dbReference type="RefSeq" id="WP_188595745.1">
    <property type="nucleotide sequence ID" value="NZ_BMNL01000001.1"/>
</dbReference>
<evidence type="ECO:0000313" key="3">
    <source>
        <dbReference type="Proteomes" id="UP000610960"/>
    </source>
</evidence>
<accession>A0A830GU52</accession>
<proteinExistence type="predicted"/>
<organism evidence="2 3">
    <name type="scientific">Thermocladium modestius</name>
    <dbReference type="NCBI Taxonomy" id="62609"/>
    <lineage>
        <taxon>Archaea</taxon>
        <taxon>Thermoproteota</taxon>
        <taxon>Thermoprotei</taxon>
        <taxon>Thermoproteales</taxon>
        <taxon>Thermoproteaceae</taxon>
        <taxon>Thermocladium</taxon>
    </lineage>
</organism>
<reference evidence="2" key="1">
    <citation type="journal article" date="2014" name="Int. J. Syst. Evol. Microbiol.">
        <title>Complete genome sequence of Corynebacterium casei LMG S-19264T (=DSM 44701T), isolated from a smear-ripened cheese.</title>
        <authorList>
            <consortium name="US DOE Joint Genome Institute (JGI-PGF)"/>
            <person name="Walter F."/>
            <person name="Albersmeier A."/>
            <person name="Kalinowski J."/>
            <person name="Ruckert C."/>
        </authorList>
    </citation>
    <scope>NUCLEOTIDE SEQUENCE</scope>
    <source>
        <strain evidence="2">JCM 10088</strain>
    </source>
</reference>
<dbReference type="Proteomes" id="UP000610960">
    <property type="component" value="Unassembled WGS sequence"/>
</dbReference>
<name>A0A830GU52_9CREN</name>
<feature type="transmembrane region" description="Helical" evidence="1">
    <location>
        <begin position="70"/>
        <end position="92"/>
    </location>
</feature>
<dbReference type="AlphaFoldDB" id="A0A830GU52"/>
<dbReference type="EMBL" id="BMNL01000001">
    <property type="protein sequence ID" value="GGP19527.1"/>
    <property type="molecule type" value="Genomic_DNA"/>
</dbReference>
<feature type="transmembrane region" description="Helical" evidence="1">
    <location>
        <begin position="220"/>
        <end position="240"/>
    </location>
</feature>
<gene>
    <name evidence="2" type="ORF">GCM10007981_03570</name>
</gene>
<keyword evidence="1" id="KW-0472">Membrane</keyword>
<evidence type="ECO:0000256" key="1">
    <source>
        <dbReference type="SAM" id="Phobius"/>
    </source>
</evidence>
<reference evidence="2" key="2">
    <citation type="submission" date="2020-09" db="EMBL/GenBank/DDBJ databases">
        <authorList>
            <person name="Sun Q."/>
            <person name="Ohkuma M."/>
        </authorList>
    </citation>
    <scope>NUCLEOTIDE SEQUENCE</scope>
    <source>
        <strain evidence="2">JCM 10088</strain>
    </source>
</reference>
<comment type="caution">
    <text evidence="2">The sequence shown here is derived from an EMBL/GenBank/DDBJ whole genome shotgun (WGS) entry which is preliminary data.</text>
</comment>
<protein>
    <submittedName>
        <fullName evidence="2">Uncharacterized protein</fullName>
    </submittedName>
</protein>
<evidence type="ECO:0000313" key="2">
    <source>
        <dbReference type="EMBL" id="GGP19527.1"/>
    </source>
</evidence>
<feature type="transmembrane region" description="Helical" evidence="1">
    <location>
        <begin position="30"/>
        <end position="49"/>
    </location>
</feature>
<feature type="transmembrane region" description="Helical" evidence="1">
    <location>
        <begin position="139"/>
        <end position="169"/>
    </location>
</feature>
<keyword evidence="1" id="KW-0812">Transmembrane</keyword>
<sequence>MKVLSYWKYAAIYLTLLALTWLLFISRYPLASYIIDLITIPLLAVNTVLLASNAGSIRRVTEAYRLLRNVAAPSIFIYLLFNSLSLILASITSHFGNYSFYVSNFMESIALGLIGLFLHRASREAEPLLHESLTNASRFFLLSSLGFLFRSIYGPILYPFLIASLVYLIASPVSVLSRRLGFDYSSVKANVAAMSVVGFGLGLFYVLLTIPKPPIYNGYILIAFLLAASISISLVGYRLYAGGVTTVERVMEEFYEKHKREIEVSSSPEFAKLEAAIREFVVNSRKELLIIYLTRELTKDGLSYGEILTYLGDIIQYNPQVPGRASKKVIEREINNRMAIISSTLRKAMSRKTLNNLVEDSNRDERGGQYK</sequence>
<feature type="transmembrane region" description="Helical" evidence="1">
    <location>
        <begin position="189"/>
        <end position="208"/>
    </location>
</feature>
<keyword evidence="1" id="KW-1133">Transmembrane helix</keyword>
<keyword evidence="3" id="KW-1185">Reference proteome</keyword>